<evidence type="ECO:0000259" key="3">
    <source>
        <dbReference type="Pfam" id="PF02230"/>
    </source>
</evidence>
<dbReference type="PANTHER" id="PTHR10655">
    <property type="entry name" value="LYSOPHOSPHOLIPASE-RELATED"/>
    <property type="match status" value="1"/>
</dbReference>
<dbReference type="Gene3D" id="3.40.50.1820">
    <property type="entry name" value="alpha/beta hydrolase"/>
    <property type="match status" value="1"/>
</dbReference>
<evidence type="ECO:0000256" key="1">
    <source>
        <dbReference type="ARBA" id="ARBA00006499"/>
    </source>
</evidence>
<dbReference type="GO" id="GO:0008474">
    <property type="term" value="F:palmitoyl-(protein) hydrolase activity"/>
    <property type="evidence" value="ECO:0007669"/>
    <property type="project" value="TreeGrafter"/>
</dbReference>
<dbReference type="InterPro" id="IPR003140">
    <property type="entry name" value="PLipase/COase/thioEstase"/>
</dbReference>
<dbReference type="PANTHER" id="PTHR10655:SF17">
    <property type="entry name" value="LYSOPHOSPHOLIPASE-LIKE PROTEIN 1"/>
    <property type="match status" value="1"/>
</dbReference>
<organism evidence="4">
    <name type="scientific">Auxenochlorella protothecoides</name>
    <name type="common">Green microalga</name>
    <name type="synonym">Chlorella protothecoides</name>
    <dbReference type="NCBI Taxonomy" id="3075"/>
    <lineage>
        <taxon>Eukaryota</taxon>
        <taxon>Viridiplantae</taxon>
        <taxon>Chlorophyta</taxon>
        <taxon>core chlorophytes</taxon>
        <taxon>Trebouxiophyceae</taxon>
        <taxon>Chlorellales</taxon>
        <taxon>Chlorellaceae</taxon>
        <taxon>Auxenochlorella</taxon>
    </lineage>
</organism>
<dbReference type="InterPro" id="IPR050565">
    <property type="entry name" value="LYPA1-2/EST-like"/>
</dbReference>
<proteinExistence type="inferred from homology"/>
<dbReference type="InterPro" id="IPR029058">
    <property type="entry name" value="AB_hydrolase_fold"/>
</dbReference>
<dbReference type="GO" id="GO:0052689">
    <property type="term" value="F:carboxylic ester hydrolase activity"/>
    <property type="evidence" value="ECO:0007669"/>
    <property type="project" value="TreeGrafter"/>
</dbReference>
<dbReference type="SUPFAM" id="SSF53474">
    <property type="entry name" value="alpha/beta-Hydrolases"/>
    <property type="match status" value="1"/>
</dbReference>
<evidence type="ECO:0000313" key="4">
    <source>
        <dbReference type="EMBL" id="JAT69983.1"/>
    </source>
</evidence>
<reference evidence="4" key="1">
    <citation type="submission" date="2015-08" db="EMBL/GenBank/DDBJ databases">
        <authorList>
            <person name="Babu N.S."/>
            <person name="Beckwith C.J."/>
            <person name="Beseler K.G."/>
            <person name="Brison A."/>
            <person name="Carone J.V."/>
            <person name="Caskin T.P."/>
            <person name="Diamond M."/>
            <person name="Durham M.E."/>
            <person name="Foxe J.M."/>
            <person name="Go M."/>
            <person name="Henderson B.A."/>
            <person name="Jones I.B."/>
            <person name="McGettigan J.A."/>
            <person name="Micheletti S.J."/>
            <person name="Nasrallah M.E."/>
            <person name="Ortiz D."/>
            <person name="Piller C.R."/>
            <person name="Privatt S.R."/>
            <person name="Schneider S.L."/>
            <person name="Sharp S."/>
            <person name="Smith T.C."/>
            <person name="Stanton J.D."/>
            <person name="Ullery H.E."/>
            <person name="Wilson R.J."/>
            <person name="Serrano M.G."/>
            <person name="Buck G."/>
            <person name="Lee V."/>
            <person name="Wang Y."/>
            <person name="Carvalho R."/>
            <person name="Voegtly L."/>
            <person name="Shi R."/>
            <person name="Duckworth R."/>
            <person name="Johnson A."/>
            <person name="Loviza R."/>
            <person name="Walstead R."/>
            <person name="Shah Z."/>
            <person name="Kiflezghi M."/>
            <person name="Wade K."/>
            <person name="Ball S.L."/>
            <person name="Bradley K.W."/>
            <person name="Asai D.J."/>
            <person name="Bowman C.A."/>
            <person name="Russell D.A."/>
            <person name="Pope W.H."/>
            <person name="Jacobs-Sera D."/>
            <person name="Hendrix R.W."/>
            <person name="Hatfull G.F."/>
        </authorList>
    </citation>
    <scope>NUCLEOTIDE SEQUENCE</scope>
</reference>
<accession>A0A1D1ZTF9</accession>
<feature type="domain" description="Phospholipase/carboxylesterase/thioesterase" evidence="3">
    <location>
        <begin position="52"/>
        <end position="264"/>
    </location>
</feature>
<gene>
    <name evidence="4" type="ORF">g.21664</name>
</gene>
<dbReference type="EMBL" id="GDKF01008639">
    <property type="protein sequence ID" value="JAT69983.1"/>
    <property type="molecule type" value="Transcribed_RNA"/>
</dbReference>
<comment type="similarity">
    <text evidence="1">Belongs to the AB hydrolase superfamily. AB hydrolase 2 family.</text>
</comment>
<keyword evidence="2" id="KW-0378">Hydrolase</keyword>
<dbReference type="Pfam" id="PF02230">
    <property type="entry name" value="Abhydrolase_2"/>
    <property type="match status" value="1"/>
</dbReference>
<dbReference type="GO" id="GO:0005737">
    <property type="term" value="C:cytoplasm"/>
    <property type="evidence" value="ECO:0007669"/>
    <property type="project" value="TreeGrafter"/>
</dbReference>
<protein>
    <recommendedName>
        <fullName evidence="3">Phospholipase/carboxylesterase/thioesterase domain-containing protein</fullName>
    </recommendedName>
</protein>
<name>A0A1D1ZTF9_AUXPR</name>
<feature type="non-terminal residue" evidence="4">
    <location>
        <position position="1"/>
    </location>
</feature>
<sequence>LIPFVRPNLLFPCVVLLLFPVFTHFTAFLISPSLKNPADMAARVFGPLITQPAAGRHSATLIMLHGLGDTGNGWAPVGPQLNLPHIKMVFPTAPTRPISINMGMSMPGWFDLKSLDSDDLQAAMGGKALDPEGIAESIKYVDDLIAAEVAAGTPTDRIVLGGFSQGGHIALKAFLRHEPALAGCAALSTWLEPSKMPYSKEALRRPIFLAHGSADPLLPPILAQTSYKTLNDAGASSVDFRIYPGMQHSSCPEEMSDFAAFLKRVVPDAPPSLSDLQGFSVKQLKQLLSSQGISTKGMFEKQELLEAASRLAK</sequence>
<dbReference type="AlphaFoldDB" id="A0A1D1ZTF9"/>
<evidence type="ECO:0000256" key="2">
    <source>
        <dbReference type="ARBA" id="ARBA00022801"/>
    </source>
</evidence>